<sequence length="357" mass="40524">MQQPSNIQDHVVNAVDTAKEVAANSIELLSNFFQGNPYETYVGKKIESATDGAIQSTENWVAFIDICDTINNVQDEEKNAIRAIKKRLQTEMGKNNISVIYTLTLLETCVKNCNKSFRILTCSKDFVNELIRLIGPKFDAPQAIQEKVLYLIESWAEAFKADSDFKDVLEIYTDLKNKGVQFPESNFQNLVPINTPAASVVTPNSSILQGENQDESQSRGEELSKLRKELDIVMTNINVFQDLLRQLVPNEEKEDEFEFLNELHGTLQEMHRRIVVLIQSVTQSMIFSELLTINDELTASFSKYDRYLVNRDIKKIQKDEETTTPAPPAEHQIIADLADINLNESKPLLNTDSTENK</sequence>
<accession>A0AC35U7N8</accession>
<evidence type="ECO:0000313" key="2">
    <source>
        <dbReference type="WBParaSite" id="RSKR_0000819200.1"/>
    </source>
</evidence>
<reference evidence="2" key="1">
    <citation type="submission" date="2016-11" db="UniProtKB">
        <authorList>
            <consortium name="WormBaseParasite"/>
        </authorList>
    </citation>
    <scope>IDENTIFICATION</scope>
    <source>
        <strain evidence="2">KR3021</strain>
    </source>
</reference>
<evidence type="ECO:0000313" key="1">
    <source>
        <dbReference type="Proteomes" id="UP000095286"/>
    </source>
</evidence>
<dbReference type="WBParaSite" id="RSKR_0000819200.1">
    <property type="protein sequence ID" value="RSKR_0000819200.1"/>
    <property type="gene ID" value="RSKR_0000819200"/>
</dbReference>
<dbReference type="Proteomes" id="UP000095286">
    <property type="component" value="Unplaced"/>
</dbReference>
<proteinExistence type="predicted"/>
<organism evidence="1 2">
    <name type="scientific">Rhabditophanes sp. KR3021</name>
    <dbReference type="NCBI Taxonomy" id="114890"/>
    <lineage>
        <taxon>Eukaryota</taxon>
        <taxon>Metazoa</taxon>
        <taxon>Ecdysozoa</taxon>
        <taxon>Nematoda</taxon>
        <taxon>Chromadorea</taxon>
        <taxon>Rhabditida</taxon>
        <taxon>Tylenchina</taxon>
        <taxon>Panagrolaimomorpha</taxon>
        <taxon>Strongyloidoidea</taxon>
        <taxon>Alloionematidae</taxon>
        <taxon>Rhabditophanes</taxon>
    </lineage>
</organism>
<protein>
    <submittedName>
        <fullName evidence="2">VHS domain-containing protein</fullName>
    </submittedName>
</protein>
<name>A0AC35U7N8_9BILA</name>